<dbReference type="HOGENOM" id="CLU_1356981_0_0_1"/>
<dbReference type="AlphaFoldDB" id="A0D4B4"/>
<evidence type="ECO:0000313" key="2">
    <source>
        <dbReference type="EMBL" id="CAK77881.1"/>
    </source>
</evidence>
<keyword evidence="1" id="KW-1133">Transmembrane helix</keyword>
<keyword evidence="3" id="KW-1185">Reference proteome</keyword>
<evidence type="ECO:0000256" key="1">
    <source>
        <dbReference type="SAM" id="Phobius"/>
    </source>
</evidence>
<accession>A0D4B4</accession>
<evidence type="ECO:0008006" key="4">
    <source>
        <dbReference type="Google" id="ProtNLM"/>
    </source>
</evidence>
<dbReference type="RefSeq" id="XP_001445278.1">
    <property type="nucleotide sequence ID" value="XM_001445241.1"/>
</dbReference>
<feature type="transmembrane region" description="Helical" evidence="1">
    <location>
        <begin position="20"/>
        <end position="36"/>
    </location>
</feature>
<keyword evidence="1" id="KW-0812">Transmembrane</keyword>
<dbReference type="EMBL" id="CT868285">
    <property type="protein sequence ID" value="CAK77881.1"/>
    <property type="molecule type" value="Genomic_DNA"/>
</dbReference>
<dbReference type="Proteomes" id="UP000000600">
    <property type="component" value="Unassembled WGS sequence"/>
</dbReference>
<keyword evidence="1" id="KW-0472">Membrane</keyword>
<dbReference type="GeneID" id="5031063"/>
<reference evidence="2 3" key="1">
    <citation type="journal article" date="2006" name="Nature">
        <title>Global trends of whole-genome duplications revealed by the ciliate Paramecium tetraurelia.</title>
        <authorList>
            <consortium name="Genoscope"/>
            <person name="Aury J.-M."/>
            <person name="Jaillon O."/>
            <person name="Duret L."/>
            <person name="Noel B."/>
            <person name="Jubin C."/>
            <person name="Porcel B.M."/>
            <person name="Segurens B."/>
            <person name="Daubin V."/>
            <person name="Anthouard V."/>
            <person name="Aiach N."/>
            <person name="Arnaiz O."/>
            <person name="Billaut A."/>
            <person name="Beisson J."/>
            <person name="Blanc I."/>
            <person name="Bouhouche K."/>
            <person name="Camara F."/>
            <person name="Duharcourt S."/>
            <person name="Guigo R."/>
            <person name="Gogendeau D."/>
            <person name="Katinka M."/>
            <person name="Keller A.-M."/>
            <person name="Kissmehl R."/>
            <person name="Klotz C."/>
            <person name="Koll F."/>
            <person name="Le Moue A."/>
            <person name="Lepere C."/>
            <person name="Malinsky S."/>
            <person name="Nowacki M."/>
            <person name="Nowak J.K."/>
            <person name="Plattner H."/>
            <person name="Poulain J."/>
            <person name="Ruiz F."/>
            <person name="Serrano V."/>
            <person name="Zagulski M."/>
            <person name="Dessen P."/>
            <person name="Betermier M."/>
            <person name="Weissenbach J."/>
            <person name="Scarpelli C."/>
            <person name="Schachter V."/>
            <person name="Sperling L."/>
            <person name="Meyer E."/>
            <person name="Cohen J."/>
            <person name="Wincker P."/>
        </authorList>
    </citation>
    <scope>NUCLEOTIDE SEQUENCE [LARGE SCALE GENOMIC DNA]</scope>
    <source>
        <strain evidence="2 3">Stock d4-2</strain>
    </source>
</reference>
<proteinExistence type="predicted"/>
<name>A0D4B4_PARTE</name>
<sequence>MDSQFQKLEKTVKKSSKFNLINLLSIYSISFIFLLIQPIKFDLMREILGSLKFTLFLIIQLGQGGRLHQYLQIKPKPHTNLHLPLYRIHYLFFNDIEFLLLYFKSVMKNTKVSCTFLIGKNQMLLVIINYQQEHHTITKVSKSKNDLYQSFATLIIQLHNSIYSSIYFNKMLVLTNYQNISFKEIILFYEYIFLYKLQLPLL</sequence>
<organism evidence="2 3">
    <name type="scientific">Paramecium tetraurelia</name>
    <dbReference type="NCBI Taxonomy" id="5888"/>
    <lineage>
        <taxon>Eukaryota</taxon>
        <taxon>Sar</taxon>
        <taxon>Alveolata</taxon>
        <taxon>Ciliophora</taxon>
        <taxon>Intramacronucleata</taxon>
        <taxon>Oligohymenophorea</taxon>
        <taxon>Peniculida</taxon>
        <taxon>Parameciidae</taxon>
        <taxon>Paramecium</taxon>
    </lineage>
</organism>
<dbReference type="KEGG" id="ptm:GSPATT00013347001"/>
<dbReference type="InParanoid" id="A0D4B4"/>
<evidence type="ECO:0000313" key="3">
    <source>
        <dbReference type="Proteomes" id="UP000000600"/>
    </source>
</evidence>
<protein>
    <recommendedName>
        <fullName evidence="4">Transmembrane protein</fullName>
    </recommendedName>
</protein>
<gene>
    <name evidence="2" type="ORF">GSPATT00013347001</name>
</gene>